<dbReference type="AlphaFoldDB" id="A0A372LEG9"/>
<protein>
    <recommendedName>
        <fullName evidence="4">DUF4352 domain-containing protein</fullName>
    </recommendedName>
</protein>
<organism evidence="2 3">
    <name type="scientific">Peribacillus glennii</name>
    <dbReference type="NCBI Taxonomy" id="2303991"/>
    <lineage>
        <taxon>Bacteria</taxon>
        <taxon>Bacillati</taxon>
        <taxon>Bacillota</taxon>
        <taxon>Bacilli</taxon>
        <taxon>Bacillales</taxon>
        <taxon>Bacillaceae</taxon>
        <taxon>Peribacillus</taxon>
    </lineage>
</organism>
<dbReference type="Proteomes" id="UP000262939">
    <property type="component" value="Unassembled WGS sequence"/>
</dbReference>
<evidence type="ECO:0008006" key="4">
    <source>
        <dbReference type="Google" id="ProtNLM"/>
    </source>
</evidence>
<keyword evidence="1" id="KW-0472">Membrane</keyword>
<comment type="caution">
    <text evidence="2">The sequence shown here is derived from an EMBL/GenBank/DDBJ whole genome shotgun (WGS) entry which is preliminary data.</text>
</comment>
<sequence length="175" mass="19386">MNIVGEKREKDNPKGLIMLLIVLALVFIGIPIAHSNSEEHHGRTVYSTSWSEEKAGAITAIDRVELYRTEKIVDGGYDHELAVSFRIENTTGHSIYATPEEGMLIIGKAQMNADPSTSDNFGGEILSGAISEGKVRFQLKDNIDLSAIKKIRLSWNQSHGKTNSEKYDITVNLEK</sequence>
<gene>
    <name evidence="2" type="ORF">D0466_01990</name>
</gene>
<accession>A0A372LEG9</accession>
<keyword evidence="1" id="KW-1133">Transmembrane helix</keyword>
<keyword evidence="3" id="KW-1185">Reference proteome</keyword>
<reference evidence="2 3" key="1">
    <citation type="submission" date="2018-08" db="EMBL/GenBank/DDBJ databases">
        <title>Bacillus chawlae sp. nov., Bacillus glennii sp. nov., and Bacillus saganii sp. nov. Isolated from the Vehicle Assembly Building at Kennedy Space Center where the Viking Spacecraft were Assembled.</title>
        <authorList>
            <person name="Seuylemezian A."/>
            <person name="Vaishampayan P."/>
        </authorList>
    </citation>
    <scope>NUCLEOTIDE SEQUENCE [LARGE SCALE GENOMIC DNA]</scope>
    <source>
        <strain evidence="2 3">V44-8</strain>
    </source>
</reference>
<feature type="transmembrane region" description="Helical" evidence="1">
    <location>
        <begin position="16"/>
        <end position="34"/>
    </location>
</feature>
<keyword evidence="1" id="KW-0812">Transmembrane</keyword>
<proteinExistence type="predicted"/>
<name>A0A372LEG9_9BACI</name>
<evidence type="ECO:0000313" key="3">
    <source>
        <dbReference type="Proteomes" id="UP000262939"/>
    </source>
</evidence>
<evidence type="ECO:0000313" key="2">
    <source>
        <dbReference type="EMBL" id="RFU64721.1"/>
    </source>
</evidence>
<evidence type="ECO:0000256" key="1">
    <source>
        <dbReference type="SAM" id="Phobius"/>
    </source>
</evidence>
<dbReference type="EMBL" id="QVTD01000003">
    <property type="protein sequence ID" value="RFU64721.1"/>
    <property type="molecule type" value="Genomic_DNA"/>
</dbReference>